<name>A0A0F2M239_SPOSC</name>
<evidence type="ECO:0000313" key="4">
    <source>
        <dbReference type="Proteomes" id="UP000033710"/>
    </source>
</evidence>
<evidence type="ECO:0000256" key="2">
    <source>
        <dbReference type="SAM" id="MobiDB-lite"/>
    </source>
</evidence>
<gene>
    <name evidence="3" type="ORF">SPSK_03271</name>
</gene>
<evidence type="ECO:0000313" key="3">
    <source>
        <dbReference type="EMBL" id="KJR82201.1"/>
    </source>
</evidence>
<feature type="compositionally biased region" description="Low complexity" evidence="2">
    <location>
        <begin position="138"/>
        <end position="149"/>
    </location>
</feature>
<dbReference type="RefSeq" id="XP_016584877.1">
    <property type="nucleotide sequence ID" value="XM_016730111.1"/>
</dbReference>
<dbReference type="OrthoDB" id="5379086at2759"/>
<sequence>MSSSSAAARTATTASTTSREFLDELYELLERDKNKKNTVILELILQQWQQIGDEQMAHGVAEEILKRDTSHPGAREYIRKSSSQVTTPASTIWSSWSLGTSSRSTSASSASRPDPLQTRLPHRPPRGGGSTAGTPVISETGSVSTSSGTRHLDPKAAMAARLPASSGDVLGAKRKNKRPVQFGSPLSSETERLAVEVKLEQQFADLQARATELEREMVVLENVGLVDNAEIFQDTRNIKHGRVSLVVMPAMPRPVRQLVRELQGDRKRCLDLIIDDFVEVAQWSLEDDTTGKPHIDVVRDRLLRRQTLLDAMLPAGLEDLGRTAMMLVEHQLIDHGKKYANDKTMLFEDVADIPVANLLVTSDNYAWDMSELADALAVNSGVMRNPITRDMFSEEDVRQILNHPLGERLRPMALEQSELKRGVRSTTIDRMAHLSKVMLEDQSAHATPTIEAIDIFMAYFHTLPDAEKRTLKSLKVPAKDSHTGQAYDSAILEAIQDAKANRVCYHKVGDFLSQAAKKLQDDL</sequence>
<feature type="region of interest" description="Disordered" evidence="2">
    <location>
        <begin position="96"/>
        <end position="184"/>
    </location>
</feature>
<feature type="coiled-coil region" evidence="1">
    <location>
        <begin position="196"/>
        <end position="223"/>
    </location>
</feature>
<dbReference type="Proteomes" id="UP000033710">
    <property type="component" value="Unassembled WGS sequence"/>
</dbReference>
<dbReference type="VEuPathDB" id="FungiDB:SPSK_03271"/>
<protein>
    <submittedName>
        <fullName evidence="3">Uncharacterized protein</fullName>
    </submittedName>
</protein>
<keyword evidence="1" id="KW-0175">Coiled coil</keyword>
<reference evidence="3 4" key="1">
    <citation type="journal article" date="2014" name="BMC Genomics">
        <title>Comparative genomics of the major fungal agents of human and animal Sporotrichosis: Sporothrix schenckii and Sporothrix brasiliensis.</title>
        <authorList>
            <person name="Teixeira M.M."/>
            <person name="de Almeida L.G."/>
            <person name="Kubitschek-Barreira P."/>
            <person name="Alves F.L."/>
            <person name="Kioshima E.S."/>
            <person name="Abadio A.K."/>
            <person name="Fernandes L."/>
            <person name="Derengowski L.S."/>
            <person name="Ferreira K.S."/>
            <person name="Souza R.C."/>
            <person name="Ruiz J.C."/>
            <person name="de Andrade N.C."/>
            <person name="Paes H.C."/>
            <person name="Nicola A.M."/>
            <person name="Albuquerque P."/>
            <person name="Gerber A.L."/>
            <person name="Martins V.P."/>
            <person name="Peconick L.D."/>
            <person name="Neto A.V."/>
            <person name="Chaucanez C.B."/>
            <person name="Silva P.A."/>
            <person name="Cunha O.L."/>
            <person name="de Oliveira F.F."/>
            <person name="dos Santos T.C."/>
            <person name="Barros A.L."/>
            <person name="Soares M.A."/>
            <person name="de Oliveira L.M."/>
            <person name="Marini M.M."/>
            <person name="Villalobos-Duno H."/>
            <person name="Cunha M.M."/>
            <person name="de Hoog S."/>
            <person name="da Silveira J.F."/>
            <person name="Henrissat B."/>
            <person name="Nino-Vega G.A."/>
            <person name="Cisalpino P.S."/>
            <person name="Mora-Montes H.M."/>
            <person name="Almeida S.R."/>
            <person name="Stajich J.E."/>
            <person name="Lopes-Bezerra L.M."/>
            <person name="Vasconcelos A.T."/>
            <person name="Felipe M.S."/>
        </authorList>
    </citation>
    <scope>NUCLEOTIDE SEQUENCE [LARGE SCALE GENOMIC DNA]</scope>
    <source>
        <strain evidence="3 4">1099-18</strain>
    </source>
</reference>
<organism evidence="3 4">
    <name type="scientific">Sporothrix schenckii 1099-18</name>
    <dbReference type="NCBI Taxonomy" id="1397361"/>
    <lineage>
        <taxon>Eukaryota</taxon>
        <taxon>Fungi</taxon>
        <taxon>Dikarya</taxon>
        <taxon>Ascomycota</taxon>
        <taxon>Pezizomycotina</taxon>
        <taxon>Sordariomycetes</taxon>
        <taxon>Sordariomycetidae</taxon>
        <taxon>Ophiostomatales</taxon>
        <taxon>Ophiostomataceae</taxon>
        <taxon>Sporothrix</taxon>
    </lineage>
</organism>
<reference evidence="3 4" key="2">
    <citation type="journal article" date="2015" name="Eukaryot. Cell">
        <title>Asexual propagation of a virulent clone complex in a human and feline outbreak of sporotrichosis.</title>
        <authorList>
            <person name="Teixeira Mde M."/>
            <person name="Rodrigues A.M."/>
            <person name="Tsui C.K."/>
            <person name="de Almeida L.G."/>
            <person name="Van Diepeningen A.D."/>
            <person name="van den Ende B.G."/>
            <person name="Fernandes G.F."/>
            <person name="Kano R."/>
            <person name="Hamelin R.C."/>
            <person name="Lopes-Bezerra L.M."/>
            <person name="Vasconcelos A.T."/>
            <person name="de Hoog S."/>
            <person name="de Camargo Z.P."/>
            <person name="Felipe M.S."/>
        </authorList>
    </citation>
    <scope>NUCLEOTIDE SEQUENCE [LARGE SCALE GENOMIC DNA]</scope>
    <source>
        <strain evidence="3 4">1099-18</strain>
    </source>
</reference>
<dbReference type="EMBL" id="AXCR01000010">
    <property type="protein sequence ID" value="KJR82201.1"/>
    <property type="molecule type" value="Genomic_DNA"/>
</dbReference>
<comment type="caution">
    <text evidence="3">The sequence shown here is derived from an EMBL/GenBank/DDBJ whole genome shotgun (WGS) entry which is preliminary data.</text>
</comment>
<accession>A0A0F2M239</accession>
<dbReference type="AlphaFoldDB" id="A0A0F2M239"/>
<dbReference type="GeneID" id="27665388"/>
<dbReference type="KEGG" id="ssck:SPSK_03271"/>
<proteinExistence type="predicted"/>
<evidence type="ECO:0000256" key="1">
    <source>
        <dbReference type="SAM" id="Coils"/>
    </source>
</evidence>
<feature type="compositionally biased region" description="Low complexity" evidence="2">
    <location>
        <begin position="96"/>
        <end position="112"/>
    </location>
</feature>